<keyword evidence="3" id="KW-1003">Cell membrane</keyword>
<organism evidence="9 10">
    <name type="scientific">Soehngenia longivitae</name>
    <dbReference type="NCBI Taxonomy" id="2562294"/>
    <lineage>
        <taxon>Bacteria</taxon>
        <taxon>Bacillati</taxon>
        <taxon>Bacillota</taxon>
        <taxon>Tissierellia</taxon>
        <taxon>Tissierellales</taxon>
        <taxon>Tissierellaceae</taxon>
        <taxon>Soehngenia</taxon>
    </lineage>
</organism>
<comment type="subcellular location">
    <subcellularLocation>
        <location evidence="1">Cell membrane</location>
        <topology evidence="1">Multi-pass membrane protein</topology>
    </subcellularLocation>
</comment>
<feature type="transmembrane region" description="Helical" evidence="7">
    <location>
        <begin position="184"/>
        <end position="203"/>
    </location>
</feature>
<dbReference type="Pfam" id="PF00892">
    <property type="entry name" value="EamA"/>
    <property type="match status" value="2"/>
</dbReference>
<keyword evidence="10" id="KW-1185">Reference proteome</keyword>
<dbReference type="InterPro" id="IPR051258">
    <property type="entry name" value="Diverse_Substrate_Transporter"/>
</dbReference>
<feature type="transmembrane region" description="Helical" evidence="7">
    <location>
        <begin position="41"/>
        <end position="58"/>
    </location>
</feature>
<dbReference type="InterPro" id="IPR037185">
    <property type="entry name" value="EmrE-like"/>
</dbReference>
<feature type="transmembrane region" description="Helical" evidence="7">
    <location>
        <begin position="241"/>
        <end position="261"/>
    </location>
</feature>
<feature type="domain" description="EamA" evidence="8">
    <location>
        <begin position="150"/>
        <end position="282"/>
    </location>
</feature>
<feature type="domain" description="EamA" evidence="8">
    <location>
        <begin position="10"/>
        <end position="141"/>
    </location>
</feature>
<protein>
    <submittedName>
        <fullName evidence="9">DMT family transporter</fullName>
    </submittedName>
</protein>
<reference evidence="9 10" key="1">
    <citation type="submission" date="2019-03" db="EMBL/GenBank/DDBJ databases">
        <title>Draft genome sequence data and analysis of a Fermenting Bacterium, Soehngenia longevitae strain 1933PT, isolated from petroleum reservoir in Azerbaijan.</title>
        <authorList>
            <person name="Grouzdev D.S."/>
            <person name="Bidzhieva S.K."/>
            <person name="Sokolova D.S."/>
            <person name="Tourova T.P."/>
            <person name="Poltaraus A.B."/>
            <person name="Nazina T.N."/>
        </authorList>
    </citation>
    <scope>NUCLEOTIDE SEQUENCE [LARGE SCALE GENOMIC DNA]</scope>
    <source>
        <strain evidence="9 10">1933P</strain>
    </source>
</reference>
<comment type="similarity">
    <text evidence="2">Belongs to the EamA transporter family.</text>
</comment>
<evidence type="ECO:0000256" key="5">
    <source>
        <dbReference type="ARBA" id="ARBA00022989"/>
    </source>
</evidence>
<sequence length="295" mass="31974">MKNKQIQSNLLLLLTAAIWGLAFVAQRVGMDYIGPFTFNAVRFLLGSISLIPAIRIFYSNESDRKIDKRVIKYGIIAGIFLFAGSSLQQVGLIYTTAAKAGFITSLYIILVPIIGIFIGQKTSKNIWIGAVIAVIGLYLLSVKEDLTIGFGDLLQLIGAFFWAMHIILIGEFSNKVNPLRLSQIQFATCSLLSFIVALLFENIEVSSIVSAYAPILYGGILSVGVAYTLQVVAQKNAKAGPAAIALSMEAVFAVIGGILFLNESLDIRGYVGCGLMLAGMLISQLDAFKLNKQYQ</sequence>
<dbReference type="PANTHER" id="PTHR42920:SF5">
    <property type="entry name" value="EAMA DOMAIN-CONTAINING PROTEIN"/>
    <property type="match status" value="1"/>
</dbReference>
<comment type="caution">
    <text evidence="9">The sequence shown here is derived from an EMBL/GenBank/DDBJ whole genome shotgun (WGS) entry which is preliminary data.</text>
</comment>
<dbReference type="GO" id="GO:0005886">
    <property type="term" value="C:plasma membrane"/>
    <property type="evidence" value="ECO:0007669"/>
    <property type="project" value="UniProtKB-SubCell"/>
</dbReference>
<evidence type="ECO:0000256" key="7">
    <source>
        <dbReference type="SAM" id="Phobius"/>
    </source>
</evidence>
<dbReference type="InterPro" id="IPR000620">
    <property type="entry name" value="EamA_dom"/>
</dbReference>
<dbReference type="EMBL" id="SRIB01000004">
    <property type="protein sequence ID" value="TFZ40772.1"/>
    <property type="molecule type" value="Genomic_DNA"/>
</dbReference>
<dbReference type="Gene3D" id="1.10.3730.20">
    <property type="match status" value="1"/>
</dbReference>
<keyword evidence="5 7" id="KW-1133">Transmembrane helix</keyword>
<feature type="transmembrane region" description="Helical" evidence="7">
    <location>
        <begin position="153"/>
        <end position="172"/>
    </location>
</feature>
<dbReference type="SUPFAM" id="SSF103481">
    <property type="entry name" value="Multidrug resistance efflux transporter EmrE"/>
    <property type="match status" value="2"/>
</dbReference>
<keyword evidence="6 7" id="KW-0472">Membrane</keyword>
<evidence type="ECO:0000313" key="9">
    <source>
        <dbReference type="EMBL" id="TFZ40772.1"/>
    </source>
</evidence>
<dbReference type="RefSeq" id="WP_135270798.1">
    <property type="nucleotide sequence ID" value="NZ_SRIB01000004.1"/>
</dbReference>
<dbReference type="OrthoDB" id="9804865at2"/>
<evidence type="ECO:0000259" key="8">
    <source>
        <dbReference type="Pfam" id="PF00892"/>
    </source>
</evidence>
<evidence type="ECO:0000256" key="2">
    <source>
        <dbReference type="ARBA" id="ARBA00007362"/>
    </source>
</evidence>
<evidence type="ECO:0000256" key="6">
    <source>
        <dbReference type="ARBA" id="ARBA00023136"/>
    </source>
</evidence>
<feature type="transmembrane region" description="Helical" evidence="7">
    <location>
        <begin position="267"/>
        <end position="288"/>
    </location>
</feature>
<feature type="transmembrane region" description="Helical" evidence="7">
    <location>
        <begin position="209"/>
        <end position="229"/>
    </location>
</feature>
<keyword evidence="4 7" id="KW-0812">Transmembrane</keyword>
<proteinExistence type="inferred from homology"/>
<evidence type="ECO:0000256" key="1">
    <source>
        <dbReference type="ARBA" id="ARBA00004651"/>
    </source>
</evidence>
<gene>
    <name evidence="9" type="ORF">E4100_04235</name>
</gene>
<feature type="transmembrane region" description="Helical" evidence="7">
    <location>
        <begin position="125"/>
        <end position="141"/>
    </location>
</feature>
<dbReference type="AlphaFoldDB" id="A0A4Z0D7B0"/>
<accession>A0A4Z0D7B0</accession>
<dbReference type="PANTHER" id="PTHR42920">
    <property type="entry name" value="OS03G0707200 PROTEIN-RELATED"/>
    <property type="match status" value="1"/>
</dbReference>
<name>A0A4Z0D7B0_9FIRM</name>
<evidence type="ECO:0000313" key="10">
    <source>
        <dbReference type="Proteomes" id="UP000298381"/>
    </source>
</evidence>
<evidence type="ECO:0000256" key="4">
    <source>
        <dbReference type="ARBA" id="ARBA00022692"/>
    </source>
</evidence>
<dbReference type="Proteomes" id="UP000298381">
    <property type="component" value="Unassembled WGS sequence"/>
</dbReference>
<feature type="transmembrane region" description="Helical" evidence="7">
    <location>
        <begin position="70"/>
        <end position="94"/>
    </location>
</feature>
<evidence type="ECO:0000256" key="3">
    <source>
        <dbReference type="ARBA" id="ARBA00022475"/>
    </source>
</evidence>
<feature type="transmembrane region" description="Helical" evidence="7">
    <location>
        <begin position="100"/>
        <end position="118"/>
    </location>
</feature>